<gene>
    <name evidence="1" type="ORF">SPI_08370</name>
</gene>
<accession>A0A162ICR8</accession>
<reference evidence="1 2" key="1">
    <citation type="journal article" date="2016" name="Genome Biol. Evol.">
        <title>Divergent and convergent evolution of fungal pathogenicity.</title>
        <authorList>
            <person name="Shang Y."/>
            <person name="Xiao G."/>
            <person name="Zheng P."/>
            <person name="Cen K."/>
            <person name="Zhan S."/>
            <person name="Wang C."/>
        </authorList>
    </citation>
    <scope>NUCLEOTIDE SEQUENCE [LARGE SCALE GENOMIC DNA]</scope>
    <source>
        <strain evidence="1 2">RCEF 264</strain>
    </source>
</reference>
<name>A0A162ICR8_9HYPO</name>
<dbReference type="OrthoDB" id="5376498at2759"/>
<keyword evidence="2" id="KW-1185">Reference proteome</keyword>
<proteinExistence type="predicted"/>
<organism evidence="1 2">
    <name type="scientific">Niveomyces insectorum RCEF 264</name>
    <dbReference type="NCBI Taxonomy" id="1081102"/>
    <lineage>
        <taxon>Eukaryota</taxon>
        <taxon>Fungi</taxon>
        <taxon>Dikarya</taxon>
        <taxon>Ascomycota</taxon>
        <taxon>Pezizomycotina</taxon>
        <taxon>Sordariomycetes</taxon>
        <taxon>Hypocreomycetidae</taxon>
        <taxon>Hypocreales</taxon>
        <taxon>Cordycipitaceae</taxon>
        <taxon>Niveomyces</taxon>
    </lineage>
</organism>
<evidence type="ECO:0000313" key="2">
    <source>
        <dbReference type="Proteomes" id="UP000076874"/>
    </source>
</evidence>
<dbReference type="AlphaFoldDB" id="A0A162ICR8"/>
<dbReference type="Proteomes" id="UP000076874">
    <property type="component" value="Unassembled WGS sequence"/>
</dbReference>
<comment type="caution">
    <text evidence="1">The sequence shown here is derived from an EMBL/GenBank/DDBJ whole genome shotgun (WGS) entry which is preliminary data.</text>
</comment>
<evidence type="ECO:0000313" key="1">
    <source>
        <dbReference type="EMBL" id="OAA55275.1"/>
    </source>
</evidence>
<sequence>MARDDDVTGISLRFKYGTQTVFLFVDQLAKFAEISEELLDVLRESYPNGLIISASRPGVTPVPKKGDTYRVSYAVPKNPRDFEAGWKPLDTSGEATPSSLKLRENTALAFAIQTEEALDSEPVFTVDIPVLIDEE</sequence>
<dbReference type="EMBL" id="AZHD01000020">
    <property type="protein sequence ID" value="OAA55275.1"/>
    <property type="molecule type" value="Genomic_DNA"/>
</dbReference>
<dbReference type="STRING" id="1081102.A0A162ICR8"/>
<protein>
    <submittedName>
        <fullName evidence="1">Uncharacterized protein</fullName>
    </submittedName>
</protein>